<sequence>MTRILDPTVERGLLGELEPVVAANIDRHLSVARDWNPHDYVPWSEGRNFAFLGGEDWAPEQSRLTPVAKAAMIVNLLTEDNLPSYHRVIATAFGRDAAWRTWLDRWTAEENRHAVAMRDYLTVTRGVDPVDLERRRMKLMSTGIEDGPQGLLENLAYVSFQELATRVSHRNAGRETGCPIGDQLMARIAADENLHMVFYRNLVEAALELAPEAMMCAIRDVVLAFEMPGAGQPDFLRYSAIIANAGIYDLRLHHDAVIMPVLRYWKVFDRTDLTPEAEQAREQLAGFLGEVDTAAERFVTRRAERNARRERSRS</sequence>
<feature type="binding site" evidence="11">
    <location>
        <position position="162"/>
    </location>
    <ligand>
        <name>Fe cation</name>
        <dbReference type="ChEBI" id="CHEBI:24875"/>
        <label>2</label>
    </ligand>
</feature>
<feature type="binding site" evidence="11">
    <location>
        <position position="113"/>
    </location>
    <ligand>
        <name>Fe cation</name>
        <dbReference type="ChEBI" id="CHEBI:24875"/>
        <label>1</label>
    </ligand>
</feature>
<protein>
    <submittedName>
        <fullName evidence="12">Putative acyl-[acyl-carrier protein] desaturase</fullName>
    </submittedName>
</protein>
<accession>A0A7R7HUM8</accession>
<feature type="binding site" evidence="11">
    <location>
        <position position="195"/>
    </location>
    <ligand>
        <name>Fe cation</name>
        <dbReference type="ChEBI" id="CHEBI:24875"/>
        <label>2</label>
    </ligand>
</feature>
<evidence type="ECO:0000256" key="8">
    <source>
        <dbReference type="ARBA" id="ARBA00023004"/>
    </source>
</evidence>
<dbReference type="GO" id="GO:0045300">
    <property type="term" value="F:stearoyl-[ACP] desaturase activity"/>
    <property type="evidence" value="ECO:0007669"/>
    <property type="project" value="InterPro"/>
</dbReference>
<keyword evidence="8 11" id="KW-0408">Iron</keyword>
<evidence type="ECO:0000256" key="5">
    <source>
        <dbReference type="ARBA" id="ARBA00022723"/>
    </source>
</evidence>
<dbReference type="SUPFAM" id="SSF47240">
    <property type="entry name" value="Ferritin-like"/>
    <property type="match status" value="1"/>
</dbReference>
<keyword evidence="13" id="KW-1185">Reference proteome</keyword>
<feature type="binding site" evidence="11">
    <location>
        <position position="79"/>
    </location>
    <ligand>
        <name>Fe cation</name>
        <dbReference type="ChEBI" id="CHEBI:24875"/>
        <label>1</label>
    </ligand>
</feature>
<dbReference type="Proteomes" id="UP000611640">
    <property type="component" value="Chromosome"/>
</dbReference>
<evidence type="ECO:0000256" key="10">
    <source>
        <dbReference type="ARBA" id="ARBA00023160"/>
    </source>
</evidence>
<comment type="similarity">
    <text evidence="2">Belongs to the fatty acid desaturase type 2 family.</text>
</comment>
<evidence type="ECO:0000256" key="6">
    <source>
        <dbReference type="ARBA" id="ARBA00022832"/>
    </source>
</evidence>
<dbReference type="GO" id="GO:0005829">
    <property type="term" value="C:cytosol"/>
    <property type="evidence" value="ECO:0007669"/>
    <property type="project" value="TreeGrafter"/>
</dbReference>
<dbReference type="Pfam" id="PF03405">
    <property type="entry name" value="FA_desaturase_2"/>
    <property type="match status" value="1"/>
</dbReference>
<name>A0A7R7HUM8_9ACTN</name>
<feature type="binding site" evidence="11">
    <location>
        <position position="110"/>
    </location>
    <ligand>
        <name>Fe cation</name>
        <dbReference type="ChEBI" id="CHEBI:24875"/>
        <label>2</label>
    </ligand>
</feature>
<dbReference type="GO" id="GO:0046872">
    <property type="term" value="F:metal ion binding"/>
    <property type="evidence" value="ECO:0007669"/>
    <property type="project" value="UniProtKB-KW"/>
</dbReference>
<evidence type="ECO:0000313" key="13">
    <source>
        <dbReference type="Proteomes" id="UP000611640"/>
    </source>
</evidence>
<keyword evidence="4" id="KW-0444">Lipid biosynthesis</keyword>
<reference evidence="12 13" key="1">
    <citation type="submission" date="2020-08" db="EMBL/GenBank/DDBJ databases">
        <title>Whole genome shotgun sequence of Actinocatenispora thailandica NBRC 105041.</title>
        <authorList>
            <person name="Komaki H."/>
            <person name="Tamura T."/>
        </authorList>
    </citation>
    <scope>NUCLEOTIDE SEQUENCE [LARGE SCALE GENOMIC DNA]</scope>
    <source>
        <strain evidence="12 13">NBRC 105041</strain>
    </source>
</reference>
<keyword evidence="6" id="KW-0276">Fatty acid metabolism</keyword>
<evidence type="ECO:0000256" key="7">
    <source>
        <dbReference type="ARBA" id="ARBA00023002"/>
    </source>
</evidence>
<proteinExistence type="inferred from homology"/>
<dbReference type="EMBL" id="AP023355">
    <property type="protein sequence ID" value="BCJ33142.1"/>
    <property type="molecule type" value="Genomic_DNA"/>
</dbReference>
<feature type="binding site" evidence="11">
    <location>
        <position position="192"/>
    </location>
    <ligand>
        <name>Fe cation</name>
        <dbReference type="ChEBI" id="CHEBI:24875"/>
        <label>1</label>
    </ligand>
</feature>
<feature type="binding site" evidence="11">
    <location>
        <position position="110"/>
    </location>
    <ligand>
        <name>Fe cation</name>
        <dbReference type="ChEBI" id="CHEBI:24875"/>
        <label>1</label>
    </ligand>
</feature>
<dbReference type="PANTHER" id="PTHR31155:SF9">
    <property type="entry name" value="STEAROYL-[ACYL-CARRIER-PROTEIN] 9-DESATURASE 7, CHLOROPLASTIC"/>
    <property type="match status" value="1"/>
</dbReference>
<comment type="cofactor">
    <cofactor evidence="11">
        <name>Fe cation</name>
        <dbReference type="ChEBI" id="CHEBI:24875"/>
    </cofactor>
    <text evidence="11">Binds 2 iron ions per subunit.</text>
</comment>
<evidence type="ECO:0000313" key="12">
    <source>
        <dbReference type="EMBL" id="BCJ33142.1"/>
    </source>
</evidence>
<evidence type="ECO:0000256" key="4">
    <source>
        <dbReference type="ARBA" id="ARBA00022516"/>
    </source>
</evidence>
<dbReference type="InterPro" id="IPR012348">
    <property type="entry name" value="RNR-like"/>
</dbReference>
<dbReference type="Gene3D" id="1.10.620.20">
    <property type="entry name" value="Ribonucleotide Reductase, subunit A"/>
    <property type="match status" value="1"/>
</dbReference>
<dbReference type="InterPro" id="IPR009078">
    <property type="entry name" value="Ferritin-like_SF"/>
</dbReference>
<dbReference type="InterPro" id="IPR005067">
    <property type="entry name" value="Fatty_acid_desaturase-2"/>
</dbReference>
<comment type="subunit">
    <text evidence="3">Homodimer.</text>
</comment>
<keyword evidence="7" id="KW-0560">Oxidoreductase</keyword>
<dbReference type="CDD" id="cd01050">
    <property type="entry name" value="Acyl_ACP_Desat"/>
    <property type="match status" value="1"/>
</dbReference>
<organism evidence="12 13">
    <name type="scientific">Actinocatenispora thailandica</name>
    <dbReference type="NCBI Taxonomy" id="227318"/>
    <lineage>
        <taxon>Bacteria</taxon>
        <taxon>Bacillati</taxon>
        <taxon>Actinomycetota</taxon>
        <taxon>Actinomycetes</taxon>
        <taxon>Micromonosporales</taxon>
        <taxon>Micromonosporaceae</taxon>
        <taxon>Actinocatenispora</taxon>
    </lineage>
</organism>
<comment type="cofactor">
    <cofactor evidence="1">
        <name>Fe(2+)</name>
        <dbReference type="ChEBI" id="CHEBI:29033"/>
    </cofactor>
</comment>
<dbReference type="PIRSF" id="PIRSF000346">
    <property type="entry name" value="Dlt9_acylACP_des"/>
    <property type="match status" value="1"/>
</dbReference>
<evidence type="ECO:0000256" key="1">
    <source>
        <dbReference type="ARBA" id="ARBA00001954"/>
    </source>
</evidence>
<keyword evidence="9" id="KW-0443">Lipid metabolism</keyword>
<feature type="binding site" evidence="11">
    <location>
        <position position="192"/>
    </location>
    <ligand>
        <name>Fe cation</name>
        <dbReference type="ChEBI" id="CHEBI:24875"/>
        <label>2</label>
    </ligand>
</feature>
<gene>
    <name evidence="12" type="ORF">Athai_06450</name>
</gene>
<keyword evidence="5 11" id="KW-0479">Metal-binding</keyword>
<dbReference type="PANTHER" id="PTHR31155">
    <property type="entry name" value="ACYL- ACYL-CARRIER-PROTEIN DESATURASE-RELATED"/>
    <property type="match status" value="1"/>
</dbReference>
<evidence type="ECO:0000256" key="11">
    <source>
        <dbReference type="PIRSR" id="PIRSR000346-1"/>
    </source>
</evidence>
<dbReference type="KEGG" id="atl:Athai_06450"/>
<keyword evidence="10" id="KW-0275">Fatty acid biosynthesis</keyword>
<dbReference type="RefSeq" id="WP_203960080.1">
    <property type="nucleotide sequence ID" value="NZ_AP023355.1"/>
</dbReference>
<dbReference type="GO" id="GO:0006633">
    <property type="term" value="P:fatty acid biosynthetic process"/>
    <property type="evidence" value="ECO:0007669"/>
    <property type="project" value="UniProtKB-KW"/>
</dbReference>
<evidence type="ECO:0000256" key="3">
    <source>
        <dbReference type="ARBA" id="ARBA00011738"/>
    </source>
</evidence>
<evidence type="ECO:0000256" key="9">
    <source>
        <dbReference type="ARBA" id="ARBA00023098"/>
    </source>
</evidence>
<dbReference type="AlphaFoldDB" id="A0A7R7HUM8"/>
<evidence type="ECO:0000256" key="2">
    <source>
        <dbReference type="ARBA" id="ARBA00008749"/>
    </source>
</evidence>